<dbReference type="Proteomes" id="UP000010959">
    <property type="component" value="Unassembled WGS sequence"/>
</dbReference>
<evidence type="ECO:0000313" key="1">
    <source>
        <dbReference type="EMBL" id="ELP30252.1"/>
    </source>
</evidence>
<dbReference type="EMBL" id="AMWG01000163">
    <property type="protein sequence ID" value="ELP30252.1"/>
    <property type="molecule type" value="Genomic_DNA"/>
</dbReference>
<protein>
    <submittedName>
        <fullName evidence="1">Uncharacterized protein</fullName>
    </submittedName>
</protein>
<organism evidence="1 2">
    <name type="scientific">Rhodopirellula baltica SWK14</name>
    <dbReference type="NCBI Taxonomy" id="993516"/>
    <lineage>
        <taxon>Bacteria</taxon>
        <taxon>Pseudomonadati</taxon>
        <taxon>Planctomycetota</taxon>
        <taxon>Planctomycetia</taxon>
        <taxon>Pirellulales</taxon>
        <taxon>Pirellulaceae</taxon>
        <taxon>Rhodopirellula</taxon>
    </lineage>
</organism>
<reference evidence="1 2" key="1">
    <citation type="journal article" date="2013" name="Mar. Genomics">
        <title>Expression of sulfatases in Rhodopirellula baltica and the diversity of sulfatases in the genus Rhodopirellula.</title>
        <authorList>
            <person name="Wegner C.E."/>
            <person name="Richter-Heitmann T."/>
            <person name="Klindworth A."/>
            <person name="Klockow C."/>
            <person name="Richter M."/>
            <person name="Achstetter T."/>
            <person name="Glockner F.O."/>
            <person name="Harder J."/>
        </authorList>
    </citation>
    <scope>NUCLEOTIDE SEQUENCE [LARGE SCALE GENOMIC DNA]</scope>
    <source>
        <strain evidence="1 2">SWK14</strain>
    </source>
</reference>
<gene>
    <name evidence="1" type="ORF">RBSWK_05850</name>
</gene>
<dbReference type="PATRIC" id="fig|993516.3.peg.6271"/>
<name>L7C9C1_RHOBT</name>
<comment type="caution">
    <text evidence="1">The sequence shown here is derived from an EMBL/GenBank/DDBJ whole genome shotgun (WGS) entry which is preliminary data.</text>
</comment>
<accession>L7C9C1</accession>
<proteinExistence type="predicted"/>
<evidence type="ECO:0000313" key="2">
    <source>
        <dbReference type="Proteomes" id="UP000010959"/>
    </source>
</evidence>
<dbReference type="AlphaFoldDB" id="L7C9C1"/>
<sequence length="327" mass="36369">MACLLPNLSVNTGVGVLYLKFPGNADMNDRQSQFLPHERENSAEILSEYPEHFGFAAELLRSGLELLDQLSKSNRFDDTPIVKAVAGGILARELRRYRSIALMAECGFIENVDVLTRVLFKGALSARFVLCKSIPAEEQSSQLRGRLRKQPATPDGVSELELRSWLYSMSPNMKIALMADQLGMDSELKRTILQGISEMEQIIGPEWIEVLKTHPKTYSGLSIRDLAESRGLLSMYVEMYSLQSMDVHASDGLASLDHGTEDGGDSVSFMIGTARHRIERLPTHMQMAFGVLLILLSDVGKAFGLNLTEVKEIRDSYDKLIHECDGS</sequence>